<evidence type="ECO:0000313" key="4">
    <source>
        <dbReference type="Proteomes" id="UP001596435"/>
    </source>
</evidence>
<evidence type="ECO:0000256" key="2">
    <source>
        <dbReference type="SAM" id="Phobius"/>
    </source>
</evidence>
<name>A0ABW2FZD0_9ACTN</name>
<reference evidence="4" key="1">
    <citation type="journal article" date="2019" name="Int. J. Syst. Evol. Microbiol.">
        <title>The Global Catalogue of Microorganisms (GCM) 10K type strain sequencing project: providing services to taxonomists for standard genome sequencing and annotation.</title>
        <authorList>
            <consortium name="The Broad Institute Genomics Platform"/>
            <consortium name="The Broad Institute Genome Sequencing Center for Infectious Disease"/>
            <person name="Wu L."/>
            <person name="Ma J."/>
        </authorList>
    </citation>
    <scope>NUCLEOTIDE SEQUENCE [LARGE SCALE GENOMIC DNA]</scope>
    <source>
        <strain evidence="4">CGMCC 1.12859</strain>
    </source>
</reference>
<feature type="region of interest" description="Disordered" evidence="1">
    <location>
        <begin position="76"/>
        <end position="95"/>
    </location>
</feature>
<organism evidence="3 4">
    <name type="scientific">Kitasatospora paranensis</name>
    <dbReference type="NCBI Taxonomy" id="258053"/>
    <lineage>
        <taxon>Bacteria</taxon>
        <taxon>Bacillati</taxon>
        <taxon>Actinomycetota</taxon>
        <taxon>Actinomycetes</taxon>
        <taxon>Kitasatosporales</taxon>
        <taxon>Streptomycetaceae</taxon>
        <taxon>Kitasatospora</taxon>
    </lineage>
</organism>
<feature type="transmembrane region" description="Helical" evidence="2">
    <location>
        <begin position="802"/>
        <end position="822"/>
    </location>
</feature>
<dbReference type="RefSeq" id="WP_380231565.1">
    <property type="nucleotide sequence ID" value="NZ_JBHSVH010000002.1"/>
</dbReference>
<dbReference type="InterPro" id="IPR046112">
    <property type="entry name" value="DUF6049"/>
</dbReference>
<dbReference type="Proteomes" id="UP001596435">
    <property type="component" value="Unassembled WGS sequence"/>
</dbReference>
<keyword evidence="2" id="KW-0472">Membrane</keyword>
<comment type="caution">
    <text evidence="3">The sequence shown here is derived from an EMBL/GenBank/DDBJ whole genome shotgun (WGS) entry which is preliminary data.</text>
</comment>
<dbReference type="EMBL" id="JBHTAJ010000034">
    <property type="protein sequence ID" value="MFC7181648.1"/>
    <property type="molecule type" value="Genomic_DNA"/>
</dbReference>
<feature type="region of interest" description="Disordered" evidence="1">
    <location>
        <begin position="849"/>
        <end position="893"/>
    </location>
</feature>
<gene>
    <name evidence="3" type="ORF">ACFQMG_19035</name>
</gene>
<proteinExistence type="predicted"/>
<keyword evidence="4" id="KW-1185">Reference proteome</keyword>
<dbReference type="PANTHER" id="PTHR35902:SF3">
    <property type="entry name" value="NPCBM-ASSOCIATED, NEW3 DOMAIN OF ALPHA-GALACTOSIDASE"/>
    <property type="match status" value="1"/>
</dbReference>
<keyword evidence="2" id="KW-0812">Transmembrane</keyword>
<evidence type="ECO:0000313" key="3">
    <source>
        <dbReference type="EMBL" id="MFC7181648.1"/>
    </source>
</evidence>
<keyword evidence="2" id="KW-1133">Transmembrane helix</keyword>
<feature type="region of interest" description="Disordered" evidence="1">
    <location>
        <begin position="33"/>
        <end position="59"/>
    </location>
</feature>
<dbReference type="Pfam" id="PF19516">
    <property type="entry name" value="DUF6049"/>
    <property type="match status" value="1"/>
</dbReference>
<evidence type="ECO:0000256" key="1">
    <source>
        <dbReference type="SAM" id="MobiDB-lite"/>
    </source>
</evidence>
<dbReference type="PANTHER" id="PTHR35902">
    <property type="entry name" value="S-LAYER DOMAIN-LIKE PROTEIN-RELATED"/>
    <property type="match status" value="1"/>
</dbReference>
<sequence length="893" mass="91582">MMDAGLIGSGHGSLGYVAATALRPPVFPGAAPRAGWSADARPGRQPVARTTGGPGASLPCRVSRLSAGRRVLRSLGAAPGTGRSAAGVADGSRAPPLRTRTARAEHVGEARHGLTAYGRAGRAVRIVAGALAGGTVLLSSAGPALAAAPARAGLVKASADYPATVEITSVTPVAGDNAQVTIVGKVTNTGSGTLKAAHVAVRSPRPLDTRSDINLVAGRTTPSSQDGIDLAKTKTPIGDLGPGRSAPFTVHTSVADLGLKDGGVYELAVDVRDEDQDHALGIARSYLPYNVQQSGKQTQIATLWPITHAPELVAQTMPGDDQTPVLRDDGLATELGPDGRLGKLVSLGQNLPNLTWVIDPDLLDTVYAMTKPYRVQKPGTGGDSAKEENTLAGTGSAVAADWLAKLRTAVGMNGAQVVALPYADPDLASIAHNGAGLPGMDTALSKAATAGKVTAEGRLSVDVTGGVAWPYQGRLDQQTAAVARTTGAGLVLADGASMPESRSLSYTPNAARSIGNGQTAVVADSTISALFQGDLGTEQAQTLAEQRFLAETMTVSRQRPDDQRSLLVMPPRTMSAGTAKALADALGAASAQGGWVAPARLDTVAAATADSRANDSVPGDYPGDLRGSELSATALSSVMGVQNGLDQLLLILTQPQRVRGPFNAAMVRSMSTQWRGQADPGAAYRDGVQSYLANLTSAVRVPAKSVITLPGDNATLLISVKNDLNQAVGNLQLRVSSAQVNRLNVGQAEAVVLDTTTARTFRFPAKAQVNGPVQMTAQLWTTGPDAQPYGKPVTFTVEVTSVASGVMYVIGAGLVLIVLAGVRFSLQRKKRSAAGEVDLDPERLLEEEAAAAEREAAAAGEPAQEGSEEPSESSVASGADARDRATGDEKVGP</sequence>
<feature type="compositionally biased region" description="Basic and acidic residues" evidence="1">
    <location>
        <begin position="880"/>
        <end position="893"/>
    </location>
</feature>
<protein>
    <submittedName>
        <fullName evidence="3">DUF6049 family protein</fullName>
    </submittedName>
</protein>
<accession>A0ABW2FZD0</accession>